<organism evidence="2 3">
    <name type="scientific">Haliangium ochraceum (strain DSM 14365 / JCM 11303 / SMP-2)</name>
    <dbReference type="NCBI Taxonomy" id="502025"/>
    <lineage>
        <taxon>Bacteria</taxon>
        <taxon>Pseudomonadati</taxon>
        <taxon>Myxococcota</taxon>
        <taxon>Polyangia</taxon>
        <taxon>Haliangiales</taxon>
        <taxon>Kofleriaceae</taxon>
        <taxon>Haliangium</taxon>
    </lineage>
</organism>
<dbReference type="GO" id="GO:0005524">
    <property type="term" value="F:ATP binding"/>
    <property type="evidence" value="ECO:0007669"/>
    <property type="project" value="InterPro"/>
</dbReference>
<evidence type="ECO:0000259" key="1">
    <source>
        <dbReference type="Pfam" id="PF13304"/>
    </source>
</evidence>
<dbReference type="InterPro" id="IPR027417">
    <property type="entry name" value="P-loop_NTPase"/>
</dbReference>
<name>D0LLU9_HALO1</name>
<dbReference type="PANTHER" id="PTHR40396">
    <property type="entry name" value="ATPASE-LIKE PROTEIN"/>
    <property type="match status" value="1"/>
</dbReference>
<dbReference type="OrthoDB" id="3322489at2"/>
<evidence type="ECO:0000313" key="2">
    <source>
        <dbReference type="EMBL" id="ACY15127.1"/>
    </source>
</evidence>
<accession>D0LLU9</accession>
<proteinExistence type="predicted"/>
<dbReference type="Pfam" id="PF13304">
    <property type="entry name" value="AAA_21"/>
    <property type="match status" value="1"/>
</dbReference>
<dbReference type="Gene3D" id="3.40.50.300">
    <property type="entry name" value="P-loop containing nucleotide triphosphate hydrolases"/>
    <property type="match status" value="1"/>
</dbReference>
<dbReference type="RefSeq" id="WP_012827735.1">
    <property type="nucleotide sequence ID" value="NC_013440.1"/>
</dbReference>
<dbReference type="AlphaFoldDB" id="D0LLU9"/>
<reference evidence="2 3" key="1">
    <citation type="journal article" date="2010" name="Stand. Genomic Sci.">
        <title>Complete genome sequence of Haliangium ochraceum type strain (SMP-2).</title>
        <authorList>
            <consortium name="US DOE Joint Genome Institute (JGI-PGF)"/>
            <person name="Ivanova N."/>
            <person name="Daum C."/>
            <person name="Lang E."/>
            <person name="Abt B."/>
            <person name="Kopitz M."/>
            <person name="Saunders E."/>
            <person name="Lapidus A."/>
            <person name="Lucas S."/>
            <person name="Glavina Del Rio T."/>
            <person name="Nolan M."/>
            <person name="Tice H."/>
            <person name="Copeland A."/>
            <person name="Cheng J.F."/>
            <person name="Chen F."/>
            <person name="Bruce D."/>
            <person name="Goodwin L."/>
            <person name="Pitluck S."/>
            <person name="Mavromatis K."/>
            <person name="Pati A."/>
            <person name="Mikhailova N."/>
            <person name="Chen A."/>
            <person name="Palaniappan K."/>
            <person name="Land M."/>
            <person name="Hauser L."/>
            <person name="Chang Y.J."/>
            <person name="Jeffries C.D."/>
            <person name="Detter J.C."/>
            <person name="Brettin T."/>
            <person name="Rohde M."/>
            <person name="Goker M."/>
            <person name="Bristow J."/>
            <person name="Markowitz V."/>
            <person name="Eisen J.A."/>
            <person name="Hugenholtz P."/>
            <person name="Kyrpides N.C."/>
            <person name="Klenk H.P."/>
        </authorList>
    </citation>
    <scope>NUCLEOTIDE SEQUENCE [LARGE SCALE GENOMIC DNA]</scope>
    <source>
        <strain evidence="3">DSM 14365 / CIP 107738 / JCM 11303 / AJ 13395 / SMP-2</strain>
    </source>
</reference>
<dbReference type="HOGENOM" id="CLU_727426_0_0_7"/>
<dbReference type="EMBL" id="CP001804">
    <property type="protein sequence ID" value="ACY15127.1"/>
    <property type="molecule type" value="Genomic_DNA"/>
</dbReference>
<feature type="domain" description="ATPase AAA-type core" evidence="1">
    <location>
        <begin position="203"/>
        <end position="285"/>
    </location>
</feature>
<dbReference type="PANTHER" id="PTHR40396:SF1">
    <property type="entry name" value="ATPASE AAA-TYPE CORE DOMAIN-CONTAINING PROTEIN"/>
    <property type="match status" value="1"/>
</dbReference>
<gene>
    <name evidence="2" type="ordered locus">Hoch_2593</name>
</gene>
<sequence>MAGPRNVLSIESFAQIRSAKIAFGDLTVLVGPQGSGKSLVLQLLKLALDRGEISAALHDAGHDVRDRESFLDVYFGQGMHGAWTDATKIRFGSKKLSARGLLKSSGDATGKVFYIPAHRALLLSEGWPAPFLKLSADTPAVARLFSQNLFALFSNPREHELFPVPRRLKKGYRDAIDQAVFHGGKVRIDTQGLRKRLELRFGDARLPFMTWTAGQREFTPLLLGLYHLLPGQKIRKREDIDWVVIEEPEMGLHPKAIAVLMLLALDLLWRGYRVVISTHAPLVLDVVSALKTLQQLGASHKYLYQAFDIEHATRGSMRDVMAAALEKEYRTYFLQFDDDGKVSSRDISGLDPWSEDPDEAEWGGLTRFSSGFNRAVIEAVNQNGAGDDA</sequence>
<dbReference type="eggNOG" id="COG4637">
    <property type="taxonomic scope" value="Bacteria"/>
</dbReference>
<dbReference type="InterPro" id="IPR003959">
    <property type="entry name" value="ATPase_AAA_core"/>
</dbReference>
<protein>
    <recommendedName>
        <fullName evidence="1">ATPase AAA-type core domain-containing protein</fullName>
    </recommendedName>
</protein>
<dbReference type="KEGG" id="hoh:Hoch_2593"/>
<dbReference type="eggNOG" id="COG0497">
    <property type="taxonomic scope" value="Bacteria"/>
</dbReference>
<dbReference type="GO" id="GO:0016887">
    <property type="term" value="F:ATP hydrolysis activity"/>
    <property type="evidence" value="ECO:0007669"/>
    <property type="project" value="InterPro"/>
</dbReference>
<evidence type="ECO:0000313" key="3">
    <source>
        <dbReference type="Proteomes" id="UP000001880"/>
    </source>
</evidence>
<keyword evidence="3" id="KW-1185">Reference proteome</keyword>
<dbReference type="STRING" id="502025.Hoch_2593"/>
<dbReference type="Proteomes" id="UP000001880">
    <property type="component" value="Chromosome"/>
</dbReference>
<dbReference type="SUPFAM" id="SSF52540">
    <property type="entry name" value="P-loop containing nucleoside triphosphate hydrolases"/>
    <property type="match status" value="1"/>
</dbReference>